<evidence type="ECO:0000256" key="7">
    <source>
        <dbReference type="ARBA" id="ARBA00044236"/>
    </source>
</evidence>
<keyword evidence="3" id="KW-0963">Cytoplasm</keyword>
<keyword evidence="5" id="KW-0648">Protein biosynthesis</keyword>
<protein>
    <recommendedName>
        <fullName evidence="6">Translation initiation factor eIF2B subunit alpha</fullName>
    </recommendedName>
    <alternativeName>
        <fullName evidence="7">eIF2B GDP-GTP exchange factor subunit alpha</fullName>
    </alternativeName>
</protein>
<dbReference type="GO" id="GO:0003743">
    <property type="term" value="F:translation initiation factor activity"/>
    <property type="evidence" value="ECO:0007669"/>
    <property type="project" value="UniProtKB-KW"/>
</dbReference>
<dbReference type="InterPro" id="IPR042529">
    <property type="entry name" value="IF_2B-like_C"/>
</dbReference>
<dbReference type="GO" id="GO:0005829">
    <property type="term" value="C:cytosol"/>
    <property type="evidence" value="ECO:0007669"/>
    <property type="project" value="UniProtKB-SubCell"/>
</dbReference>
<comment type="caution">
    <text evidence="10">The sequence shown here is derived from an EMBL/GenBank/DDBJ whole genome shotgun (WGS) entry which is preliminary data.</text>
</comment>
<keyword evidence="11" id="KW-1185">Reference proteome</keyword>
<dbReference type="InterPro" id="IPR037171">
    <property type="entry name" value="NagB/RpiA_transferase-like"/>
</dbReference>
<evidence type="ECO:0000256" key="3">
    <source>
        <dbReference type="ARBA" id="ARBA00022490"/>
    </source>
</evidence>
<dbReference type="SUPFAM" id="SSF100950">
    <property type="entry name" value="NagB/RpiA/CoA transferase-like"/>
    <property type="match status" value="1"/>
</dbReference>
<dbReference type="InterPro" id="IPR051501">
    <property type="entry name" value="eIF2B_alpha/beta/delta"/>
</dbReference>
<dbReference type="InterPro" id="IPR042528">
    <property type="entry name" value="elF-2B_alpha_N"/>
</dbReference>
<dbReference type="OrthoDB" id="10249309at2759"/>
<dbReference type="STRING" id="177199.A0A420YDW4"/>
<keyword evidence="4 10" id="KW-0396">Initiation factor</keyword>
<comment type="similarity">
    <text evidence="2 9">Belongs to the eIF-2B alpha/beta/delta subunits family.</text>
</comment>
<proteinExistence type="inferred from homology"/>
<dbReference type="PANTHER" id="PTHR45860:SF1">
    <property type="entry name" value="TRANSLATION INITIATION FACTOR EIF-2B SUBUNIT ALPHA"/>
    <property type="match status" value="1"/>
</dbReference>
<evidence type="ECO:0000256" key="5">
    <source>
        <dbReference type="ARBA" id="ARBA00022917"/>
    </source>
</evidence>
<evidence type="ECO:0000256" key="8">
    <source>
        <dbReference type="ARBA" id="ARBA00046432"/>
    </source>
</evidence>
<evidence type="ECO:0000256" key="1">
    <source>
        <dbReference type="ARBA" id="ARBA00004514"/>
    </source>
</evidence>
<evidence type="ECO:0000256" key="6">
    <source>
        <dbReference type="ARBA" id="ARBA00044208"/>
    </source>
</evidence>
<dbReference type="Gene3D" id="1.20.120.1070">
    <property type="entry name" value="Translation initiation factor eIF-2B, N-terminal domain"/>
    <property type="match status" value="1"/>
</dbReference>
<sequence length="358" mass="38977">MTTGDVTKPEPLAIRTAQASAQDDSTPFDIVQEYRTILASDPEISMPVAAIEALIALLGRTSATTAMETVSVIKTHAELLQQAVSNPVPLKAGTDLFQQYLLRSLKGQAAAGSAPPLSFDETRQHLLRNSQRFVTRAKAARETIAYKGAAYVKDGSVVLAAGGSRTVKTLLLRAADRHVERWGSPRFKVVYVMDGSRDSVPAVEALRERGVPVAEIEQSAVAFTLRAARVDMAFVGTEVVVQNGGLLSRMGTFQLATLCQAMKIPFYVAAESHKIVRVYPLSQADLPRCGVRQDVLEFKCAEQQKAEEEDSPDLFNRSFGQQASPIDYTPPEFISSIITEQGVKMPAAVYDLILDLYT</sequence>
<evidence type="ECO:0000256" key="4">
    <source>
        <dbReference type="ARBA" id="ARBA00022540"/>
    </source>
</evidence>
<dbReference type="PANTHER" id="PTHR45860">
    <property type="entry name" value="TRANSLATION INITIATION FACTOR EIF-2B SUBUNIT ALPHA"/>
    <property type="match status" value="1"/>
</dbReference>
<comment type="subcellular location">
    <subcellularLocation>
        <location evidence="1">Cytoplasm</location>
        <location evidence="1">Cytosol</location>
    </subcellularLocation>
</comment>
<evidence type="ECO:0000256" key="2">
    <source>
        <dbReference type="ARBA" id="ARBA00007251"/>
    </source>
</evidence>
<dbReference type="Proteomes" id="UP000275385">
    <property type="component" value="Unassembled WGS sequence"/>
</dbReference>
<evidence type="ECO:0000313" key="11">
    <source>
        <dbReference type="Proteomes" id="UP000275385"/>
    </source>
</evidence>
<dbReference type="Pfam" id="PF01008">
    <property type="entry name" value="IF-2B"/>
    <property type="match status" value="1"/>
</dbReference>
<evidence type="ECO:0000256" key="9">
    <source>
        <dbReference type="RuleBase" id="RU003814"/>
    </source>
</evidence>
<dbReference type="EMBL" id="QVQW01000018">
    <property type="protein sequence ID" value="RKU45890.1"/>
    <property type="molecule type" value="Genomic_DNA"/>
</dbReference>
<evidence type="ECO:0000313" key="10">
    <source>
        <dbReference type="EMBL" id="RKU45890.1"/>
    </source>
</evidence>
<organism evidence="10 11">
    <name type="scientific">Coniochaeta pulveracea</name>
    <dbReference type="NCBI Taxonomy" id="177199"/>
    <lineage>
        <taxon>Eukaryota</taxon>
        <taxon>Fungi</taxon>
        <taxon>Dikarya</taxon>
        <taxon>Ascomycota</taxon>
        <taxon>Pezizomycotina</taxon>
        <taxon>Sordariomycetes</taxon>
        <taxon>Sordariomycetidae</taxon>
        <taxon>Coniochaetales</taxon>
        <taxon>Coniochaetaceae</taxon>
        <taxon>Coniochaeta</taxon>
    </lineage>
</organism>
<gene>
    <name evidence="10" type="primary">GCN3</name>
    <name evidence="10" type="ORF">DL546_008360</name>
</gene>
<dbReference type="GO" id="GO:0005851">
    <property type="term" value="C:eukaryotic translation initiation factor 2B complex"/>
    <property type="evidence" value="ECO:0007669"/>
    <property type="project" value="TreeGrafter"/>
</dbReference>
<accession>A0A420YDW4</accession>
<dbReference type="GO" id="GO:0005085">
    <property type="term" value="F:guanyl-nucleotide exchange factor activity"/>
    <property type="evidence" value="ECO:0007669"/>
    <property type="project" value="TreeGrafter"/>
</dbReference>
<dbReference type="InterPro" id="IPR000649">
    <property type="entry name" value="IF-2B-related"/>
</dbReference>
<dbReference type="Gene3D" id="3.40.50.10470">
    <property type="entry name" value="Translation initiation factor eif-2b, domain 2"/>
    <property type="match status" value="1"/>
</dbReference>
<name>A0A420YDW4_9PEZI</name>
<comment type="subunit">
    <text evidence="8">Component of the translation initiation factor 2B (eIF2B) complex which is a heterodecamer of two sets of five different subunits: alpha, beta, gamma, delta and epsilon. Subunits alpha, beta and delta comprise a regulatory subcomplex and subunits epsilon and gamma comprise a catalytic subcomplex. Within the complex, the hexameric regulatory complex resides at the center, with the two heterodimeric catalytic subcomplexes bound on opposite sides.</text>
</comment>
<dbReference type="AlphaFoldDB" id="A0A420YDW4"/>
<reference evidence="10 11" key="1">
    <citation type="submission" date="2018-08" db="EMBL/GenBank/DDBJ databases">
        <title>Draft genome of the lignicolous fungus Coniochaeta pulveracea.</title>
        <authorList>
            <person name="Borstlap C.J."/>
            <person name="De Witt R.N."/>
            <person name="Botha A."/>
            <person name="Volschenk H."/>
        </authorList>
    </citation>
    <scope>NUCLEOTIDE SEQUENCE [LARGE SCALE GENOMIC DNA]</scope>
    <source>
        <strain evidence="10 11">CAB683</strain>
    </source>
</reference>